<reference evidence="1 2" key="1">
    <citation type="journal article" date="2018" name="PLoS ONE">
        <title>The draft genome of Kipferlia bialata reveals reductive genome evolution in fornicate parasites.</title>
        <authorList>
            <person name="Tanifuji G."/>
            <person name="Takabayashi S."/>
            <person name="Kume K."/>
            <person name="Takagi M."/>
            <person name="Nakayama T."/>
            <person name="Kamikawa R."/>
            <person name="Inagaki Y."/>
            <person name="Hashimoto T."/>
        </authorList>
    </citation>
    <scope>NUCLEOTIDE SEQUENCE [LARGE SCALE GENOMIC DNA]</scope>
    <source>
        <strain evidence="1">NY0173</strain>
    </source>
</reference>
<evidence type="ECO:0000313" key="2">
    <source>
        <dbReference type="Proteomes" id="UP000265618"/>
    </source>
</evidence>
<feature type="non-terminal residue" evidence="1">
    <location>
        <position position="1"/>
    </location>
</feature>
<dbReference type="EMBL" id="BDIP01006975">
    <property type="protein sequence ID" value="GIQ90991.1"/>
    <property type="molecule type" value="Genomic_DNA"/>
</dbReference>
<dbReference type="AlphaFoldDB" id="A0A9K3D8R3"/>
<evidence type="ECO:0000313" key="1">
    <source>
        <dbReference type="EMBL" id="GIQ90991.1"/>
    </source>
</evidence>
<keyword evidence="2" id="KW-1185">Reference proteome</keyword>
<comment type="caution">
    <text evidence="1">The sequence shown here is derived from an EMBL/GenBank/DDBJ whole genome shotgun (WGS) entry which is preliminary data.</text>
</comment>
<organism evidence="1 2">
    <name type="scientific">Kipferlia bialata</name>
    <dbReference type="NCBI Taxonomy" id="797122"/>
    <lineage>
        <taxon>Eukaryota</taxon>
        <taxon>Metamonada</taxon>
        <taxon>Carpediemonas-like organisms</taxon>
        <taxon>Kipferlia</taxon>
    </lineage>
</organism>
<dbReference type="Proteomes" id="UP000265618">
    <property type="component" value="Unassembled WGS sequence"/>
</dbReference>
<accession>A0A9K3D8R3</accession>
<proteinExistence type="predicted"/>
<protein>
    <submittedName>
        <fullName evidence="1">Uncharacterized protein</fullName>
    </submittedName>
</protein>
<sequence length="84" mass="9602">MTVHVSRTVPPDSDPSLYDTETVLAIATERAKKELRSKAEHAMRAALVRKMRPVVEDDLRKEIRPQVLHAMRRDIVSALPEDEK</sequence>
<name>A0A9K3D8R3_9EUKA</name>
<gene>
    <name evidence="1" type="ORF">KIPB_014021</name>
</gene>